<gene>
    <name evidence="1" type="ORF">FWILDA_LOCUS8391</name>
</gene>
<evidence type="ECO:0000313" key="1">
    <source>
        <dbReference type="EMBL" id="CAI2178049.1"/>
    </source>
</evidence>
<keyword evidence="2" id="KW-1185">Reference proteome</keyword>
<reference evidence="1" key="1">
    <citation type="submission" date="2022-08" db="EMBL/GenBank/DDBJ databases">
        <authorList>
            <person name="Kallberg Y."/>
            <person name="Tangrot J."/>
            <person name="Rosling A."/>
        </authorList>
    </citation>
    <scope>NUCLEOTIDE SEQUENCE</scope>
    <source>
        <strain evidence="1">Wild A</strain>
    </source>
</reference>
<protein>
    <submittedName>
        <fullName evidence="1">9297_t:CDS:1</fullName>
    </submittedName>
</protein>
<proteinExistence type="predicted"/>
<evidence type="ECO:0000313" key="2">
    <source>
        <dbReference type="Proteomes" id="UP001153678"/>
    </source>
</evidence>
<organism evidence="1 2">
    <name type="scientific">Funneliformis geosporum</name>
    <dbReference type="NCBI Taxonomy" id="1117311"/>
    <lineage>
        <taxon>Eukaryota</taxon>
        <taxon>Fungi</taxon>
        <taxon>Fungi incertae sedis</taxon>
        <taxon>Mucoromycota</taxon>
        <taxon>Glomeromycotina</taxon>
        <taxon>Glomeromycetes</taxon>
        <taxon>Glomerales</taxon>
        <taxon>Glomeraceae</taxon>
        <taxon>Funneliformis</taxon>
    </lineage>
</organism>
<dbReference type="Proteomes" id="UP001153678">
    <property type="component" value="Unassembled WGS sequence"/>
</dbReference>
<comment type="caution">
    <text evidence="1">The sequence shown here is derived from an EMBL/GenBank/DDBJ whole genome shotgun (WGS) entry which is preliminary data.</text>
</comment>
<sequence>FFPISEGRLNEPFIWIGFCEERIIILVSFIPMLTLNASIVLGDSRHPWINTHSPLLSVIGSINGISDLDETCLLFKNDVHGESLASWLNLV</sequence>
<feature type="non-terminal residue" evidence="1">
    <location>
        <position position="1"/>
    </location>
</feature>
<accession>A0A9W4WWT2</accession>
<dbReference type="AlphaFoldDB" id="A0A9W4WWT2"/>
<dbReference type="OrthoDB" id="10596230at2759"/>
<name>A0A9W4WWT2_9GLOM</name>
<dbReference type="EMBL" id="CAMKVN010001783">
    <property type="protein sequence ID" value="CAI2178049.1"/>
    <property type="molecule type" value="Genomic_DNA"/>
</dbReference>